<protein>
    <submittedName>
        <fullName evidence="1">Uncharacterized protein</fullName>
    </submittedName>
</protein>
<gene>
    <name evidence="1" type="ORF">RRF57_009411</name>
</gene>
<dbReference type="Proteomes" id="UP001305414">
    <property type="component" value="Unassembled WGS sequence"/>
</dbReference>
<comment type="caution">
    <text evidence="1">The sequence shown here is derived from an EMBL/GenBank/DDBJ whole genome shotgun (WGS) entry which is preliminary data.</text>
</comment>
<organism evidence="1 2">
    <name type="scientific">Xylaria bambusicola</name>
    <dbReference type="NCBI Taxonomy" id="326684"/>
    <lineage>
        <taxon>Eukaryota</taxon>
        <taxon>Fungi</taxon>
        <taxon>Dikarya</taxon>
        <taxon>Ascomycota</taxon>
        <taxon>Pezizomycotina</taxon>
        <taxon>Sordariomycetes</taxon>
        <taxon>Xylariomycetidae</taxon>
        <taxon>Xylariales</taxon>
        <taxon>Xylariaceae</taxon>
        <taxon>Xylaria</taxon>
    </lineage>
</organism>
<dbReference type="AlphaFoldDB" id="A0AAN7ZBY3"/>
<keyword evidence="2" id="KW-1185">Reference proteome</keyword>
<dbReference type="EMBL" id="JAWHQM010000035">
    <property type="protein sequence ID" value="KAK5633698.1"/>
    <property type="molecule type" value="Genomic_DNA"/>
</dbReference>
<reference evidence="1 2" key="1">
    <citation type="submission" date="2023-10" db="EMBL/GenBank/DDBJ databases">
        <title>Draft genome sequence of Xylaria bambusicola isolate GMP-LS, the root and basal stem rot pathogen of sugarcane in Indonesia.</title>
        <authorList>
            <person name="Selvaraj P."/>
            <person name="Muralishankar V."/>
            <person name="Muruganantham S."/>
            <person name="Sp S."/>
            <person name="Haryani S."/>
            <person name="Lau K.J.X."/>
            <person name="Naqvi N.I."/>
        </authorList>
    </citation>
    <scope>NUCLEOTIDE SEQUENCE [LARGE SCALE GENOMIC DNA]</scope>
    <source>
        <strain evidence="1">GMP-LS</strain>
    </source>
</reference>
<evidence type="ECO:0000313" key="2">
    <source>
        <dbReference type="Proteomes" id="UP001305414"/>
    </source>
</evidence>
<accession>A0AAN7ZBY3</accession>
<name>A0AAN7ZBY3_9PEZI</name>
<sequence length="71" mass="7426">MLRDGGEDSAQAAAVGLRGRGGALGGVPAILAVGVRTANGHEGRELMEGHAKGELELPDVSNERRVMLRRH</sequence>
<proteinExistence type="predicted"/>
<evidence type="ECO:0000313" key="1">
    <source>
        <dbReference type="EMBL" id="KAK5633698.1"/>
    </source>
</evidence>